<sequence>MLCPPYVAGQGGWFTHVFVDEAAQSVEAEALVPITLRTDRATICLAGDFKQLGPVIRSPVAIDYGLQTSLMERLVNKITVNHTRVFTLLDTYRSHPSILQLYNKLVYDSYSMTTWPECPGSGMNRHPVIFHHCSGTESRQRDSPSWQNVEEGDIIKMYLMKLMEYGVDPGDIGIISPYHKQCVRLRYICRGEGLDIEVGTTELFQGQEKKVILISTVRSRQEKEINNDIRFSLGFLGNYKRTNVAISRAKSLLIVVGTLAQA</sequence>
<feature type="domain" description="DNA2/NAM7 helicase-like C-terminal" evidence="2">
    <location>
        <begin position="66"/>
        <end position="258"/>
    </location>
</feature>
<dbReference type="InterPro" id="IPR045055">
    <property type="entry name" value="DNA2/NAM7-like"/>
</dbReference>
<comment type="caution">
    <text evidence="3">The sequence shown here is derived from an EMBL/GenBank/DDBJ whole genome shotgun (WGS) entry which is preliminary data.</text>
</comment>
<protein>
    <submittedName>
        <fullName evidence="3">Mov10b.1 protein</fullName>
    </submittedName>
</protein>
<dbReference type="GO" id="GO:0005829">
    <property type="term" value="C:cytosol"/>
    <property type="evidence" value="ECO:0007669"/>
    <property type="project" value="TreeGrafter"/>
</dbReference>
<dbReference type="Pfam" id="PF13086">
    <property type="entry name" value="AAA_11"/>
    <property type="match status" value="1"/>
</dbReference>
<accession>A0A812P9E9</accession>
<reference evidence="3" key="1">
    <citation type="submission" date="2021-02" db="EMBL/GenBank/DDBJ databases">
        <authorList>
            <person name="Dougan E. K."/>
            <person name="Rhodes N."/>
            <person name="Thang M."/>
            <person name="Chan C."/>
        </authorList>
    </citation>
    <scope>NUCLEOTIDE SEQUENCE</scope>
</reference>
<dbReference type="GO" id="GO:0043186">
    <property type="term" value="C:P granule"/>
    <property type="evidence" value="ECO:0007669"/>
    <property type="project" value="TreeGrafter"/>
</dbReference>
<dbReference type="GO" id="GO:0004386">
    <property type="term" value="F:helicase activity"/>
    <property type="evidence" value="ECO:0007669"/>
    <property type="project" value="InterPro"/>
</dbReference>
<dbReference type="AlphaFoldDB" id="A0A812P9E9"/>
<proteinExistence type="predicted"/>
<dbReference type="InterPro" id="IPR047187">
    <property type="entry name" value="SF1_C_Upf1"/>
</dbReference>
<evidence type="ECO:0000259" key="2">
    <source>
        <dbReference type="Pfam" id="PF13087"/>
    </source>
</evidence>
<evidence type="ECO:0000313" key="4">
    <source>
        <dbReference type="Proteomes" id="UP000601435"/>
    </source>
</evidence>
<evidence type="ECO:0000259" key="1">
    <source>
        <dbReference type="Pfam" id="PF13086"/>
    </source>
</evidence>
<dbReference type="GO" id="GO:0035194">
    <property type="term" value="P:regulatory ncRNA-mediated post-transcriptional gene silencing"/>
    <property type="evidence" value="ECO:0007669"/>
    <property type="project" value="TreeGrafter"/>
</dbReference>
<organism evidence="3 4">
    <name type="scientific">Symbiodinium necroappetens</name>
    <dbReference type="NCBI Taxonomy" id="1628268"/>
    <lineage>
        <taxon>Eukaryota</taxon>
        <taxon>Sar</taxon>
        <taxon>Alveolata</taxon>
        <taxon>Dinophyceae</taxon>
        <taxon>Suessiales</taxon>
        <taxon>Symbiodiniaceae</taxon>
        <taxon>Symbiodinium</taxon>
    </lineage>
</organism>
<dbReference type="Pfam" id="PF13087">
    <property type="entry name" value="AAA_12"/>
    <property type="match status" value="1"/>
</dbReference>
<dbReference type="InterPro" id="IPR041679">
    <property type="entry name" value="DNA2/NAM7-like_C"/>
</dbReference>
<dbReference type="SUPFAM" id="SSF52540">
    <property type="entry name" value="P-loop containing nucleoside triphosphate hydrolases"/>
    <property type="match status" value="1"/>
</dbReference>
<dbReference type="InterPro" id="IPR027417">
    <property type="entry name" value="P-loop_NTPase"/>
</dbReference>
<feature type="domain" description="DNA2/NAM7 helicase helicase" evidence="1">
    <location>
        <begin position="14"/>
        <end position="58"/>
    </location>
</feature>
<dbReference type="OrthoDB" id="447281at2759"/>
<dbReference type="Proteomes" id="UP000601435">
    <property type="component" value="Unassembled WGS sequence"/>
</dbReference>
<dbReference type="Gene3D" id="3.40.50.300">
    <property type="entry name" value="P-loop containing nucleotide triphosphate hydrolases"/>
    <property type="match status" value="2"/>
</dbReference>
<dbReference type="EMBL" id="CAJNJA010014584">
    <property type="protein sequence ID" value="CAE7345432.1"/>
    <property type="molecule type" value="Genomic_DNA"/>
</dbReference>
<dbReference type="PANTHER" id="PTHR10887:SF322">
    <property type="entry name" value="HELICASE MOV-10"/>
    <property type="match status" value="1"/>
</dbReference>
<gene>
    <name evidence="3" type="primary">mov10b.1</name>
    <name evidence="3" type="ORF">SNEC2469_LOCUS8939</name>
</gene>
<dbReference type="CDD" id="cd18808">
    <property type="entry name" value="SF1_C_Upf1"/>
    <property type="match status" value="1"/>
</dbReference>
<evidence type="ECO:0000313" key="3">
    <source>
        <dbReference type="EMBL" id="CAE7345432.1"/>
    </source>
</evidence>
<dbReference type="PANTHER" id="PTHR10887">
    <property type="entry name" value="DNA2/NAM7 HELICASE FAMILY"/>
    <property type="match status" value="1"/>
</dbReference>
<keyword evidence="4" id="KW-1185">Reference proteome</keyword>
<dbReference type="InterPro" id="IPR041677">
    <property type="entry name" value="DNA2/NAM7_AAA_11"/>
</dbReference>
<name>A0A812P9E9_9DINO</name>